<evidence type="ECO:0000259" key="13">
    <source>
        <dbReference type="Pfam" id="PF09084"/>
    </source>
</evidence>
<keyword evidence="7" id="KW-0663">Pyridoxal phosphate</keyword>
<name>A0ABS3KP55_9PROT</name>
<comment type="function">
    <text evidence="1">Responsible for the formation of the pyrimidine heterocycle in the thiamine biosynthesis pathway. Catalyzes the formation of hydroxymethylpyrimidine phosphate (HMP-P) from histidine and pyridoxal phosphate (PLP). The protein uses PLP and the active site histidine to form HMP-P, generating an inactive enzyme. The enzyme can only undergo a single turnover, which suggests it is a suicide enzyme.</text>
</comment>
<evidence type="ECO:0000313" key="15">
    <source>
        <dbReference type="Proteomes" id="UP001518989"/>
    </source>
</evidence>
<accession>A0ABS3KP55</accession>
<dbReference type="Gene3D" id="3.40.190.10">
    <property type="entry name" value="Periplasmic binding protein-like II"/>
    <property type="match status" value="2"/>
</dbReference>
<keyword evidence="9" id="KW-0408">Iron</keyword>
<evidence type="ECO:0000256" key="1">
    <source>
        <dbReference type="ARBA" id="ARBA00003469"/>
    </source>
</evidence>
<evidence type="ECO:0000256" key="12">
    <source>
        <dbReference type="SAM" id="SignalP"/>
    </source>
</evidence>
<comment type="similarity">
    <text evidence="3">Belongs to the NMT1/THI5 family.</text>
</comment>
<keyword evidence="5" id="KW-0808">Transferase</keyword>
<reference evidence="14 15" key="1">
    <citation type="submission" date="2020-09" db="EMBL/GenBank/DDBJ databases">
        <title>Roseomonas.</title>
        <authorList>
            <person name="Zhu W."/>
        </authorList>
    </citation>
    <scope>NUCLEOTIDE SEQUENCE [LARGE SCALE GENOMIC DNA]</scope>
    <source>
        <strain evidence="14 15">573</strain>
    </source>
</reference>
<comment type="catalytic activity">
    <reaction evidence="11">
        <text>N(6)-(pyridoxal phosphate)-L-lysyl-[4-amino-5-hydroxymethyl-2-methylpyrimidine phosphate synthase] + L-histidyl-[4-amino-5-hydroxymethyl-2-methylpyrimidine phosphate synthase] + 2 Fe(3+) + 4 H2O = L-lysyl-[4-amino-5-hydroxymethyl-2-methylpyrimidine phosphate synthase] + (2S)-2-amino-5-hydroxy-4-oxopentanoyl-[4-amino-5-hydroxymethyl-2-methylpyrimidine phosphate synthase] + 4-amino-2-methyl-5-(phosphooxymethyl)pyrimidine + 3-oxopropanoate + 2 Fe(2+) + 2 H(+)</text>
        <dbReference type="Rhea" id="RHEA:65756"/>
        <dbReference type="Rhea" id="RHEA-COMP:16892"/>
        <dbReference type="Rhea" id="RHEA-COMP:16893"/>
        <dbReference type="Rhea" id="RHEA-COMP:16894"/>
        <dbReference type="Rhea" id="RHEA-COMP:16895"/>
        <dbReference type="ChEBI" id="CHEBI:15377"/>
        <dbReference type="ChEBI" id="CHEBI:15378"/>
        <dbReference type="ChEBI" id="CHEBI:29033"/>
        <dbReference type="ChEBI" id="CHEBI:29034"/>
        <dbReference type="ChEBI" id="CHEBI:29969"/>
        <dbReference type="ChEBI" id="CHEBI:29979"/>
        <dbReference type="ChEBI" id="CHEBI:33190"/>
        <dbReference type="ChEBI" id="CHEBI:58354"/>
        <dbReference type="ChEBI" id="CHEBI:143915"/>
        <dbReference type="ChEBI" id="CHEBI:157692"/>
    </reaction>
    <physiologicalReaction direction="left-to-right" evidence="11">
        <dbReference type="Rhea" id="RHEA:65757"/>
    </physiologicalReaction>
</comment>
<sequence>MTPTRRTLLLGASAALALPALARAQSLTPVKFCLDWAFQGPQAPYLLALDRGYFREEGLDLSIDRGFGSGDTPVKVASGAYPFGIADLSPTIRMRLASPETDVIAPLVIQQGSPLAVMALKGRGIGKPQDLAGKRIAAPETDSGRQLFPAFAKAVGLDPASVTWVSVTPQLREPMLLRREADAISGFEISGAFSLRSLGVAEGDILSMRYADAGVPLLSTALLVRRSYAEANPRVVTGMIRAIARGHAEAWRAPDAAIAALVKRDPTAPADIEKARMLANFGFIRTPEVMQGGMGNLAMPRVQASIDTLRDVFNIAAPLRAEDLYDPRYLPPEEALRLPA</sequence>
<dbReference type="PANTHER" id="PTHR31528:SF1">
    <property type="entry name" value="4-AMINO-5-HYDROXYMETHYL-2-METHYLPYRIMIDINE PHOSPHATE SYNTHASE THI11-RELATED"/>
    <property type="match status" value="1"/>
</dbReference>
<evidence type="ECO:0000256" key="5">
    <source>
        <dbReference type="ARBA" id="ARBA00022679"/>
    </source>
</evidence>
<comment type="pathway">
    <text evidence="2">Cofactor biosynthesis; thiamine diphosphate biosynthesis.</text>
</comment>
<evidence type="ECO:0000256" key="8">
    <source>
        <dbReference type="ARBA" id="ARBA00022977"/>
    </source>
</evidence>
<evidence type="ECO:0000256" key="10">
    <source>
        <dbReference type="ARBA" id="ARBA00033171"/>
    </source>
</evidence>
<dbReference type="InterPro" id="IPR027939">
    <property type="entry name" value="NMT1/THI5"/>
</dbReference>
<keyword evidence="15" id="KW-1185">Reference proteome</keyword>
<keyword evidence="8" id="KW-0784">Thiamine biosynthesis</keyword>
<protein>
    <recommendedName>
        <fullName evidence="10">Thiamine pyrimidine synthase</fullName>
    </recommendedName>
</protein>
<evidence type="ECO:0000256" key="9">
    <source>
        <dbReference type="ARBA" id="ARBA00023004"/>
    </source>
</evidence>
<feature type="signal peptide" evidence="12">
    <location>
        <begin position="1"/>
        <end position="24"/>
    </location>
</feature>
<dbReference type="PROSITE" id="PS51318">
    <property type="entry name" value="TAT"/>
    <property type="match status" value="1"/>
</dbReference>
<keyword evidence="12" id="KW-0732">Signal</keyword>
<evidence type="ECO:0000256" key="2">
    <source>
        <dbReference type="ARBA" id="ARBA00004948"/>
    </source>
</evidence>
<feature type="domain" description="SsuA/THI5-like" evidence="13">
    <location>
        <begin position="43"/>
        <end position="257"/>
    </location>
</feature>
<dbReference type="SUPFAM" id="SSF53850">
    <property type="entry name" value="Periplasmic binding protein-like II"/>
    <property type="match status" value="1"/>
</dbReference>
<proteinExistence type="inferred from homology"/>
<comment type="subunit">
    <text evidence="4">Homodimer.</text>
</comment>
<dbReference type="RefSeq" id="WP_207416788.1">
    <property type="nucleotide sequence ID" value="NZ_CP061177.1"/>
</dbReference>
<evidence type="ECO:0000256" key="11">
    <source>
        <dbReference type="ARBA" id="ARBA00048179"/>
    </source>
</evidence>
<dbReference type="Pfam" id="PF09084">
    <property type="entry name" value="NMT1"/>
    <property type="match status" value="1"/>
</dbReference>
<dbReference type="InterPro" id="IPR015168">
    <property type="entry name" value="SsuA/THI5"/>
</dbReference>
<evidence type="ECO:0000313" key="14">
    <source>
        <dbReference type="EMBL" id="MBO1079252.1"/>
    </source>
</evidence>
<organism evidence="14 15">
    <name type="scientific">Roseomonas haemaphysalidis</name>
    <dbReference type="NCBI Taxonomy" id="2768162"/>
    <lineage>
        <taxon>Bacteria</taxon>
        <taxon>Pseudomonadati</taxon>
        <taxon>Pseudomonadota</taxon>
        <taxon>Alphaproteobacteria</taxon>
        <taxon>Acetobacterales</taxon>
        <taxon>Roseomonadaceae</taxon>
        <taxon>Roseomonas</taxon>
    </lineage>
</organism>
<evidence type="ECO:0000256" key="3">
    <source>
        <dbReference type="ARBA" id="ARBA00009406"/>
    </source>
</evidence>
<dbReference type="PANTHER" id="PTHR31528">
    <property type="entry name" value="4-AMINO-5-HYDROXYMETHYL-2-METHYLPYRIMIDINE PHOSPHATE SYNTHASE THI11-RELATED"/>
    <property type="match status" value="1"/>
</dbReference>
<comment type="caution">
    <text evidence="14">The sequence shown here is derived from an EMBL/GenBank/DDBJ whole genome shotgun (WGS) entry which is preliminary data.</text>
</comment>
<feature type="chain" id="PRO_5046466970" description="Thiamine pyrimidine synthase" evidence="12">
    <location>
        <begin position="25"/>
        <end position="340"/>
    </location>
</feature>
<keyword evidence="6" id="KW-0479">Metal-binding</keyword>
<dbReference type="EMBL" id="JACTNG010000004">
    <property type="protein sequence ID" value="MBO1079252.1"/>
    <property type="molecule type" value="Genomic_DNA"/>
</dbReference>
<evidence type="ECO:0000256" key="6">
    <source>
        <dbReference type="ARBA" id="ARBA00022723"/>
    </source>
</evidence>
<evidence type="ECO:0000256" key="7">
    <source>
        <dbReference type="ARBA" id="ARBA00022898"/>
    </source>
</evidence>
<evidence type="ECO:0000256" key="4">
    <source>
        <dbReference type="ARBA" id="ARBA00011738"/>
    </source>
</evidence>
<gene>
    <name evidence="14" type="ORF">IAI61_09435</name>
</gene>
<dbReference type="InterPro" id="IPR006311">
    <property type="entry name" value="TAT_signal"/>
</dbReference>
<dbReference type="Proteomes" id="UP001518989">
    <property type="component" value="Unassembled WGS sequence"/>
</dbReference>